<dbReference type="Proteomes" id="UP000006044">
    <property type="component" value="Unassembled WGS sequence"/>
</dbReference>
<keyword evidence="2" id="KW-1185">Reference proteome</keyword>
<feature type="non-terminal residue" evidence="1">
    <location>
        <position position="1"/>
    </location>
</feature>
<dbReference type="EMBL" id="ADLE01000003">
    <property type="protein sequence ID" value="EJZ65588.1"/>
    <property type="molecule type" value="Genomic_DNA"/>
</dbReference>
<evidence type="ECO:0000313" key="2">
    <source>
        <dbReference type="Proteomes" id="UP000006044"/>
    </source>
</evidence>
<comment type="caution">
    <text evidence="1">The sequence shown here is derived from an EMBL/GenBank/DDBJ whole genome shotgun (WGS) entry which is preliminary data.</text>
</comment>
<dbReference type="AlphaFoldDB" id="K0X2S9"/>
<dbReference type="HOGENOM" id="CLU_2660100_0_0_10"/>
<protein>
    <submittedName>
        <fullName evidence="1">Uncharacterized protein</fullName>
    </submittedName>
</protein>
<proteinExistence type="predicted"/>
<accession>K0X2S9</accession>
<dbReference type="GeneID" id="77850153"/>
<reference evidence="1 2" key="1">
    <citation type="submission" date="2012-08" db="EMBL/GenBank/DDBJ databases">
        <title>The Genome Sequence of Barnesiella intestinihominis YIT 11860.</title>
        <authorList>
            <consortium name="The Broad Institute Genome Sequencing Platform"/>
            <person name="Earl A."/>
            <person name="Ward D."/>
            <person name="Feldgarden M."/>
            <person name="Gevers D."/>
            <person name="Morotomi M."/>
            <person name="Walker B."/>
            <person name="Young S.K."/>
            <person name="Zeng Q."/>
            <person name="Gargeya S."/>
            <person name="Fitzgerald M."/>
            <person name="Haas B."/>
            <person name="Abouelleil A."/>
            <person name="Alvarado L."/>
            <person name="Arachchi H.M."/>
            <person name="Berlin A.M."/>
            <person name="Chapman S.B."/>
            <person name="Goldberg J."/>
            <person name="Griggs A."/>
            <person name="Gujja S."/>
            <person name="Hansen M."/>
            <person name="Howarth C."/>
            <person name="Imamovic A."/>
            <person name="Larimer J."/>
            <person name="McCowen C."/>
            <person name="Montmayeur A."/>
            <person name="Murphy C."/>
            <person name="Neiman D."/>
            <person name="Pearson M."/>
            <person name="Priest M."/>
            <person name="Roberts A."/>
            <person name="Saif S."/>
            <person name="Shea T."/>
            <person name="Sisk P."/>
            <person name="Sykes S."/>
            <person name="Wortman J."/>
            <person name="Nusbaum C."/>
            <person name="Birren B."/>
        </authorList>
    </citation>
    <scope>NUCLEOTIDE SEQUENCE [LARGE SCALE GENOMIC DNA]</scope>
    <source>
        <strain evidence="1 2">YIT 11860</strain>
    </source>
</reference>
<name>K0X2S9_9BACT</name>
<sequence>GIMDCNKIYLKMDRYETVVFCNDDVNVYVLCGKAEGKDIYIDFEKGEEVIEYDFLDILLGVQKVDTIRIVLLVIE</sequence>
<evidence type="ECO:0000313" key="1">
    <source>
        <dbReference type="EMBL" id="EJZ65588.1"/>
    </source>
</evidence>
<dbReference type="STRING" id="742726.HMPREF9448_00749"/>
<dbReference type="RefSeq" id="WP_008861243.1">
    <property type="nucleotide sequence ID" value="NZ_JH815203.1"/>
</dbReference>
<organism evidence="1 2">
    <name type="scientific">Barnesiella intestinihominis YIT 11860</name>
    <dbReference type="NCBI Taxonomy" id="742726"/>
    <lineage>
        <taxon>Bacteria</taxon>
        <taxon>Pseudomonadati</taxon>
        <taxon>Bacteroidota</taxon>
        <taxon>Bacteroidia</taxon>
        <taxon>Bacteroidales</taxon>
        <taxon>Barnesiellaceae</taxon>
        <taxon>Barnesiella</taxon>
    </lineage>
</organism>
<gene>
    <name evidence="1" type="ORF">HMPREF9448_00749</name>
</gene>